<dbReference type="Pfam" id="PF14905">
    <property type="entry name" value="OMP_b-brl_3"/>
    <property type="match status" value="1"/>
</dbReference>
<evidence type="ECO:0000256" key="2">
    <source>
        <dbReference type="ARBA" id="ARBA00022448"/>
    </source>
</evidence>
<keyword evidence="5 7" id="KW-0472">Membrane</keyword>
<keyword evidence="6 7" id="KW-0998">Cell outer membrane</keyword>
<dbReference type="InterPro" id="IPR037066">
    <property type="entry name" value="Plug_dom_sf"/>
</dbReference>
<dbReference type="InterPro" id="IPR036942">
    <property type="entry name" value="Beta-barrel_TonB_sf"/>
</dbReference>
<dbReference type="PANTHER" id="PTHR40980:SF4">
    <property type="entry name" value="TONB-DEPENDENT RECEPTOR-LIKE BETA-BARREL DOMAIN-CONTAINING PROTEIN"/>
    <property type="match status" value="1"/>
</dbReference>
<proteinExistence type="inferred from homology"/>
<sequence length="844" mass="95928">MQKLVPLLFTFLLFSNFGYSQKKISGKELTITGTIIDEETKQPLEYATVSFFSQAENKIVEGGITNEKGEFSIPISKGVYDISIEYISYNTIKLPNQELSTDLDLGAIALAINMEALDAVEVIAETTTVQIKLDKKIYNIGKDLTAAGGTVSDALNNVPSVSVDVEGAISLRGNENVRILINGKTSTMAGFGDSNISAQLPAEAIERVEVITSPSARYDAEGTAGILNIILSQKETLGFNGSVTLTAGNPDYAGISSNLNYRTEKFNLFSNLGFRYFNAPRIKNTDTHYFDKIENGQIEAPEFENINEDQDVTRLNRNYNASLGMEYFLTDMTSLTGSIFYRYGEDADESQNYSKRYNSNILDEETLRKEKENEEGNSFQFALNYVTKFNDEGHELTADFQYENQDEEQFSDINENYIITNQSNPDPFQEEKINQTEKEKEYLIQADYVLPIGEDSRFEAGLRGNFQNEITDYTLRQEDLNTGDFFVNDTISNIFDYSENISAIYSQYGTKFGDFSFLLGLRLENTQLKGNIDSRLTDQELEDAFGFPIDLDFDNNYLGLFPTVNLIYNLAKTDDNKEESITFGYNRRINRPRGWYVNPFPTRSSRTDVFQGNPNIEPAFSSAFDLGYLKRWDKLTLTTSVYYQHETGSFERIQEETGFQTSDGIDIIRTIPINLSSNDRAGAEIGVLFNPYKWLRINSTFNYFHFKKDGEFNGVDYGTSDNSWFGRFSSKVTLPAEIDWQTNMNYRGPNANAQTTTEGVFSMDLAFSKEFGDHVTVSLNVRDVFNSRKYISLTETDSFERESESQWRQRQVNLSLLYRFNQKKQSHEKSRNNMDHGGDDDFEG</sequence>
<feature type="domain" description="TonB-dependent receptor plug" evidence="9">
    <location>
        <begin position="148"/>
        <end position="226"/>
    </location>
</feature>
<dbReference type="SUPFAM" id="SSF56935">
    <property type="entry name" value="Porins"/>
    <property type="match status" value="1"/>
</dbReference>
<keyword evidence="11" id="KW-0675">Receptor</keyword>
<dbReference type="Pfam" id="PF07715">
    <property type="entry name" value="Plug"/>
    <property type="match status" value="1"/>
</dbReference>
<dbReference type="GO" id="GO:0009279">
    <property type="term" value="C:cell outer membrane"/>
    <property type="evidence" value="ECO:0007669"/>
    <property type="project" value="UniProtKB-SubCell"/>
</dbReference>
<dbReference type="AlphaFoldDB" id="A0A6N6MM79"/>
<dbReference type="Pfam" id="PF13620">
    <property type="entry name" value="CarboxypepD_reg"/>
    <property type="match status" value="1"/>
</dbReference>
<evidence type="ECO:0000313" key="12">
    <source>
        <dbReference type="Proteomes" id="UP000441333"/>
    </source>
</evidence>
<evidence type="ECO:0000259" key="9">
    <source>
        <dbReference type="Pfam" id="PF07715"/>
    </source>
</evidence>
<dbReference type="InterPro" id="IPR039426">
    <property type="entry name" value="TonB-dep_rcpt-like"/>
</dbReference>
<comment type="subcellular location">
    <subcellularLocation>
        <location evidence="1 7">Cell outer membrane</location>
        <topology evidence="1 7">Multi-pass membrane protein</topology>
    </subcellularLocation>
</comment>
<protein>
    <submittedName>
        <fullName evidence="11">TonB-dependent receptor</fullName>
    </submittedName>
</protein>
<dbReference type="Gene3D" id="2.40.170.20">
    <property type="entry name" value="TonB-dependent receptor, beta-barrel domain"/>
    <property type="match status" value="1"/>
</dbReference>
<feature type="region of interest" description="Disordered" evidence="8">
    <location>
        <begin position="823"/>
        <end position="844"/>
    </location>
</feature>
<accession>A0A6N6MM79</accession>
<keyword evidence="3 7" id="KW-1134">Transmembrane beta strand</keyword>
<evidence type="ECO:0000256" key="5">
    <source>
        <dbReference type="ARBA" id="ARBA00023136"/>
    </source>
</evidence>
<dbReference type="SUPFAM" id="SSF49464">
    <property type="entry name" value="Carboxypeptidase regulatory domain-like"/>
    <property type="match status" value="1"/>
</dbReference>
<dbReference type="InterPro" id="IPR012910">
    <property type="entry name" value="Plug_dom"/>
</dbReference>
<reference evidence="11 12" key="1">
    <citation type="submission" date="2019-09" db="EMBL/GenBank/DDBJ databases">
        <authorList>
            <person name="Cao W.R."/>
        </authorList>
    </citation>
    <scope>NUCLEOTIDE SEQUENCE [LARGE SCALE GENOMIC DNA]</scope>
    <source>
        <strain evidence="11 12">B1N29</strain>
    </source>
</reference>
<evidence type="ECO:0000259" key="10">
    <source>
        <dbReference type="Pfam" id="PF14905"/>
    </source>
</evidence>
<dbReference type="PANTHER" id="PTHR40980">
    <property type="entry name" value="PLUG DOMAIN-CONTAINING PROTEIN"/>
    <property type="match status" value="1"/>
</dbReference>
<comment type="similarity">
    <text evidence="7">Belongs to the TonB-dependent receptor family.</text>
</comment>
<dbReference type="Gene3D" id="2.60.40.1120">
    <property type="entry name" value="Carboxypeptidase-like, regulatory domain"/>
    <property type="match status" value="1"/>
</dbReference>
<evidence type="ECO:0000256" key="8">
    <source>
        <dbReference type="SAM" id="MobiDB-lite"/>
    </source>
</evidence>
<evidence type="ECO:0000313" key="11">
    <source>
        <dbReference type="EMBL" id="KAB1071424.1"/>
    </source>
</evidence>
<evidence type="ECO:0000256" key="6">
    <source>
        <dbReference type="ARBA" id="ARBA00023237"/>
    </source>
</evidence>
<keyword evidence="12" id="KW-1185">Reference proteome</keyword>
<dbReference type="PROSITE" id="PS52016">
    <property type="entry name" value="TONB_DEPENDENT_REC_3"/>
    <property type="match status" value="1"/>
</dbReference>
<dbReference type="Proteomes" id="UP000441333">
    <property type="component" value="Unassembled WGS sequence"/>
</dbReference>
<dbReference type="Gene3D" id="2.170.130.10">
    <property type="entry name" value="TonB-dependent receptor, plug domain"/>
    <property type="match status" value="1"/>
</dbReference>
<feature type="compositionally biased region" description="Basic and acidic residues" evidence="8">
    <location>
        <begin position="825"/>
        <end position="844"/>
    </location>
</feature>
<organism evidence="11 12">
    <name type="scientific">Pseudotamlana haliotis</name>
    <dbReference type="NCBI Taxonomy" id="2614804"/>
    <lineage>
        <taxon>Bacteria</taxon>
        <taxon>Pseudomonadati</taxon>
        <taxon>Bacteroidota</taxon>
        <taxon>Flavobacteriia</taxon>
        <taxon>Flavobacteriales</taxon>
        <taxon>Flavobacteriaceae</taxon>
        <taxon>Pseudotamlana</taxon>
    </lineage>
</organism>
<keyword evidence="2 7" id="KW-0813">Transport</keyword>
<dbReference type="EMBL" id="WAAT01000004">
    <property type="protein sequence ID" value="KAB1071424.1"/>
    <property type="molecule type" value="Genomic_DNA"/>
</dbReference>
<evidence type="ECO:0000256" key="3">
    <source>
        <dbReference type="ARBA" id="ARBA00022452"/>
    </source>
</evidence>
<name>A0A6N6MM79_9FLAO</name>
<evidence type="ECO:0000256" key="4">
    <source>
        <dbReference type="ARBA" id="ARBA00022692"/>
    </source>
</evidence>
<comment type="caution">
    <text evidence="11">The sequence shown here is derived from an EMBL/GenBank/DDBJ whole genome shotgun (WGS) entry which is preliminary data.</text>
</comment>
<gene>
    <name evidence="11" type="ORF">F6U93_01475</name>
</gene>
<evidence type="ECO:0000256" key="1">
    <source>
        <dbReference type="ARBA" id="ARBA00004571"/>
    </source>
</evidence>
<keyword evidence="4 7" id="KW-0812">Transmembrane</keyword>
<evidence type="ECO:0000256" key="7">
    <source>
        <dbReference type="PROSITE-ProRule" id="PRU01360"/>
    </source>
</evidence>
<dbReference type="InterPro" id="IPR041700">
    <property type="entry name" value="OMP_b-brl_3"/>
</dbReference>
<dbReference type="RefSeq" id="WP_150936138.1">
    <property type="nucleotide sequence ID" value="NZ_WAAT01000004.1"/>
</dbReference>
<dbReference type="InterPro" id="IPR008969">
    <property type="entry name" value="CarboxyPept-like_regulatory"/>
</dbReference>
<feature type="domain" description="Outer membrane protein beta-barrel" evidence="10">
    <location>
        <begin position="388"/>
        <end position="818"/>
    </location>
</feature>